<dbReference type="HOGENOM" id="CLU_884716_0_0_7"/>
<dbReference type="Proteomes" id="UP000012040">
    <property type="component" value="Chromosome"/>
</dbReference>
<evidence type="ECO:0000256" key="1">
    <source>
        <dbReference type="SAM" id="Coils"/>
    </source>
</evidence>
<dbReference type="EMBL" id="CP003537">
    <property type="protein sequence ID" value="AGH94242.1"/>
    <property type="molecule type" value="Genomic_DNA"/>
</dbReference>
<dbReference type="STRING" id="1184267.A11Q_22"/>
<dbReference type="KEGG" id="bex:A11Q_22"/>
<organism evidence="3 4">
    <name type="scientific">Pseudobdellovibrio exovorus JSS</name>
    <dbReference type="NCBI Taxonomy" id="1184267"/>
    <lineage>
        <taxon>Bacteria</taxon>
        <taxon>Pseudomonadati</taxon>
        <taxon>Bdellovibrionota</taxon>
        <taxon>Bdellovibrionia</taxon>
        <taxon>Bdellovibrionales</taxon>
        <taxon>Pseudobdellovibrionaceae</taxon>
        <taxon>Pseudobdellovibrio</taxon>
    </lineage>
</organism>
<keyword evidence="4" id="KW-1185">Reference proteome</keyword>
<sequence>MNDFIKIFLVLCGVVASFLFGRSFGEKTFKETPDYRSVVQSNEELNFARSDLENIKIKLQNVTDTAANKKTDELLTQIFQIFESDMGLKIQNKDQIVQKAADVAKTAEEKTTALAAAEAKLKSVATAANDEKKEDTQEAEKSAVRTAKNWTRTNLNKFKSYEWMVTNSSGNTSTLSDLKKVQIRNIASFLRDAEVADTQCESFYGSYKGSVRDIDNRYFGSMEFELKRNEDSENLAGKVSWYNNDQAFSENLRNDCGKKIDGLSGRVFSISADKYVQIYKLNNFDKTAGNFYEVLPNGTTKIIGSFVLNRVDKF</sequence>
<accession>M4V4I4</accession>
<gene>
    <name evidence="3" type="ORF">A11Q_22</name>
</gene>
<feature type="compositionally biased region" description="Basic and acidic residues" evidence="2">
    <location>
        <begin position="129"/>
        <end position="143"/>
    </location>
</feature>
<dbReference type="PATRIC" id="fig|1184267.3.peg.24"/>
<protein>
    <submittedName>
        <fullName evidence="3">Uncharacterized protein</fullName>
    </submittedName>
</protein>
<feature type="coiled-coil region" evidence="1">
    <location>
        <begin position="38"/>
        <end position="65"/>
    </location>
</feature>
<feature type="region of interest" description="Disordered" evidence="2">
    <location>
        <begin position="125"/>
        <end position="145"/>
    </location>
</feature>
<evidence type="ECO:0000313" key="3">
    <source>
        <dbReference type="EMBL" id="AGH94242.1"/>
    </source>
</evidence>
<name>M4V4I4_9BACT</name>
<proteinExistence type="predicted"/>
<dbReference type="RefSeq" id="WP_015468732.1">
    <property type="nucleotide sequence ID" value="NC_020813.1"/>
</dbReference>
<dbReference type="AlphaFoldDB" id="M4V4I4"/>
<evidence type="ECO:0000256" key="2">
    <source>
        <dbReference type="SAM" id="MobiDB-lite"/>
    </source>
</evidence>
<reference evidence="3 4" key="1">
    <citation type="journal article" date="2013" name="ISME J.">
        <title>By their genes ye shall know them: genomic signatures of predatory bacteria.</title>
        <authorList>
            <person name="Pasternak Z."/>
            <person name="Pietrokovski S."/>
            <person name="Rotem O."/>
            <person name="Gophna U."/>
            <person name="Lurie-Weinberger M.N."/>
            <person name="Jurkevitch E."/>
        </authorList>
    </citation>
    <scope>NUCLEOTIDE SEQUENCE [LARGE SCALE GENOMIC DNA]</scope>
    <source>
        <strain evidence="3 4">JSS</strain>
    </source>
</reference>
<evidence type="ECO:0000313" key="4">
    <source>
        <dbReference type="Proteomes" id="UP000012040"/>
    </source>
</evidence>
<keyword evidence="1" id="KW-0175">Coiled coil</keyword>